<evidence type="ECO:0000313" key="3">
    <source>
        <dbReference type="Proteomes" id="UP000777265"/>
    </source>
</evidence>
<dbReference type="Gene3D" id="3.30.700.10">
    <property type="entry name" value="Glycoprotein, Type 4 Pilin"/>
    <property type="match status" value="1"/>
</dbReference>
<organism evidence="2 3">
    <name type="scientific">Syntrophorhabdus aromaticivorans</name>
    <dbReference type="NCBI Taxonomy" id="328301"/>
    <lineage>
        <taxon>Bacteria</taxon>
        <taxon>Pseudomonadati</taxon>
        <taxon>Thermodesulfobacteriota</taxon>
        <taxon>Syntrophorhabdia</taxon>
        <taxon>Syntrophorhabdales</taxon>
        <taxon>Syntrophorhabdaceae</taxon>
        <taxon>Syntrophorhabdus</taxon>
    </lineage>
</organism>
<dbReference type="EMBL" id="JAAYEE010000235">
    <property type="protein sequence ID" value="NLW36323.1"/>
    <property type="molecule type" value="Genomic_DNA"/>
</dbReference>
<reference evidence="2" key="2">
    <citation type="submission" date="2020-01" db="EMBL/GenBank/DDBJ databases">
        <authorList>
            <person name="Campanaro S."/>
        </authorList>
    </citation>
    <scope>NUCLEOTIDE SEQUENCE</scope>
    <source>
        <strain evidence="2">AS06rmzACSIP_7</strain>
    </source>
</reference>
<keyword evidence="1" id="KW-0812">Transmembrane</keyword>
<comment type="caution">
    <text evidence="2">The sequence shown here is derived from an EMBL/GenBank/DDBJ whole genome shotgun (WGS) entry which is preliminary data.</text>
</comment>
<evidence type="ECO:0000313" key="2">
    <source>
        <dbReference type="EMBL" id="NLW36323.1"/>
    </source>
</evidence>
<accession>A0A351U661</accession>
<keyword evidence="1" id="KW-0472">Membrane</keyword>
<dbReference type="Proteomes" id="UP000777265">
    <property type="component" value="Unassembled WGS sequence"/>
</dbReference>
<dbReference type="AlphaFoldDB" id="A0A351U661"/>
<proteinExistence type="predicted"/>
<sequence length="97" mass="10456">MICFSDKTGLTLLVGLIIIIVVLGILAAVITPRHVDIRKIAQRSAAVPNQANMSGFDLSVVADNALILIISGYRYAYHPGRAANGQPSVTVRERPSW</sequence>
<reference evidence="2" key="1">
    <citation type="journal article" date="2020" name="Biotechnol. Biofuels">
        <title>New insights from the biogas microbiome by comprehensive genome-resolved metagenomics of nearly 1600 species originating from multiple anaerobic digesters.</title>
        <authorList>
            <person name="Campanaro S."/>
            <person name="Treu L."/>
            <person name="Rodriguez-R L.M."/>
            <person name="Kovalovszki A."/>
            <person name="Ziels R.M."/>
            <person name="Maus I."/>
            <person name="Zhu X."/>
            <person name="Kougias P.G."/>
            <person name="Basile A."/>
            <person name="Luo G."/>
            <person name="Schluter A."/>
            <person name="Konstantinidis K.T."/>
            <person name="Angelidaki I."/>
        </authorList>
    </citation>
    <scope>NUCLEOTIDE SEQUENCE</scope>
    <source>
        <strain evidence="2">AS06rmzACSIP_7</strain>
    </source>
</reference>
<feature type="transmembrane region" description="Helical" evidence="1">
    <location>
        <begin position="12"/>
        <end position="30"/>
    </location>
</feature>
<keyword evidence="1" id="KW-1133">Transmembrane helix</keyword>
<name>A0A351U661_9BACT</name>
<evidence type="ECO:0000256" key="1">
    <source>
        <dbReference type="SAM" id="Phobius"/>
    </source>
</evidence>
<gene>
    <name evidence="2" type="ORF">GXY80_12745</name>
</gene>
<protein>
    <submittedName>
        <fullName evidence="2">Uncharacterized protein</fullName>
    </submittedName>
</protein>
<dbReference type="STRING" id="909663.GCA_000512235_03624"/>